<comment type="caution">
    <text evidence="2">The sequence shown here is derived from an EMBL/GenBank/DDBJ whole genome shotgun (WGS) entry which is preliminary data.</text>
</comment>
<keyword evidence="1" id="KW-1133">Transmembrane helix</keyword>
<organism evidence="2 3">
    <name type="scientific">Opacimonas viscosa</name>
    <dbReference type="NCBI Taxonomy" id="2961944"/>
    <lineage>
        <taxon>Bacteria</taxon>
        <taxon>Pseudomonadati</taxon>
        <taxon>Pseudomonadota</taxon>
        <taxon>Gammaproteobacteria</taxon>
        <taxon>Alteromonadales</taxon>
        <taxon>Alteromonadaceae</taxon>
        <taxon>Opacimonas</taxon>
    </lineage>
</organism>
<feature type="transmembrane region" description="Helical" evidence="1">
    <location>
        <begin position="20"/>
        <end position="42"/>
    </location>
</feature>
<dbReference type="EMBL" id="JANATA010000013">
    <property type="protein sequence ID" value="MCP3428934.1"/>
    <property type="molecule type" value="Genomic_DNA"/>
</dbReference>
<keyword evidence="3" id="KW-1185">Reference proteome</keyword>
<gene>
    <name evidence="2" type="ORF">NLF92_08245</name>
</gene>
<sequence length="212" mass="22696">MFTQPNVGVFRKDIKGIGMIEILVTLVILAIGLMGVASLQFISALSNSDAMARSQAVLVAEQLSDRLRTASRLSDNSDGLVVDNAYFVANNFNFAGLSCSDTSKSYYNCFCLAIPADIPNCETGTCTPAQTAQYDAHQLSCAAVQTNPLMEVSLGCNDNDTSDTDSCSAGSRHSILVRWPVAPWQNKNLAVNSVCNSSTTELFACVSVELFL</sequence>
<evidence type="ECO:0000256" key="1">
    <source>
        <dbReference type="SAM" id="Phobius"/>
    </source>
</evidence>
<proteinExistence type="predicted"/>
<evidence type="ECO:0000313" key="2">
    <source>
        <dbReference type="EMBL" id="MCP3428934.1"/>
    </source>
</evidence>
<dbReference type="AlphaFoldDB" id="A0AA42BLT0"/>
<reference evidence="2" key="1">
    <citation type="submission" date="2022-07" db="EMBL/GenBank/DDBJ databases">
        <title>Characterization of the Novel Bacterium Alteromonas immobilis LMIT006 and Alteromonas gregis LMIT007.</title>
        <authorList>
            <person name="Lin X."/>
        </authorList>
    </citation>
    <scope>NUCLEOTIDE SEQUENCE</scope>
    <source>
        <strain evidence="2">LMIT007</strain>
    </source>
</reference>
<evidence type="ECO:0000313" key="3">
    <source>
        <dbReference type="Proteomes" id="UP001165413"/>
    </source>
</evidence>
<accession>A0AA42BLT0</accession>
<protein>
    <submittedName>
        <fullName evidence="2">Pilus assembly protein PilV</fullName>
    </submittedName>
</protein>
<dbReference type="Proteomes" id="UP001165413">
    <property type="component" value="Unassembled WGS sequence"/>
</dbReference>
<keyword evidence="1" id="KW-0472">Membrane</keyword>
<name>A0AA42BLT0_9ALTE</name>
<dbReference type="RefSeq" id="WP_254100725.1">
    <property type="nucleotide sequence ID" value="NZ_JANATA010000013.1"/>
</dbReference>
<keyword evidence="1" id="KW-0812">Transmembrane</keyword>